<dbReference type="EMBL" id="BAUL01000116">
    <property type="protein sequence ID" value="GAD95141.1"/>
    <property type="molecule type" value="Genomic_DNA"/>
</dbReference>
<feature type="domain" description="NmrA-like" evidence="3">
    <location>
        <begin position="5"/>
        <end position="266"/>
    </location>
</feature>
<dbReference type="InParanoid" id="V5FZG4"/>
<dbReference type="Gene3D" id="3.90.25.10">
    <property type="entry name" value="UDP-galactose 4-epimerase, domain 1"/>
    <property type="match status" value="1"/>
</dbReference>
<evidence type="ECO:0000256" key="2">
    <source>
        <dbReference type="ARBA" id="ARBA00023002"/>
    </source>
</evidence>
<proteinExistence type="predicted"/>
<keyword evidence="2" id="KW-0560">Oxidoreductase</keyword>
<dbReference type="eggNOG" id="ENOG502QPPB">
    <property type="taxonomic scope" value="Eukaryota"/>
</dbReference>
<dbReference type="Gene3D" id="3.40.50.720">
    <property type="entry name" value="NAD(P)-binding Rossmann-like Domain"/>
    <property type="match status" value="1"/>
</dbReference>
<evidence type="ECO:0000256" key="1">
    <source>
        <dbReference type="ARBA" id="ARBA00022857"/>
    </source>
</evidence>
<dbReference type="CDD" id="cd05259">
    <property type="entry name" value="PCBER_SDR_a"/>
    <property type="match status" value="1"/>
</dbReference>
<keyword evidence="5" id="KW-1185">Reference proteome</keyword>
<dbReference type="SUPFAM" id="SSF51735">
    <property type="entry name" value="NAD(P)-binding Rossmann-fold domains"/>
    <property type="match status" value="1"/>
</dbReference>
<dbReference type="HOGENOM" id="CLU_059949_0_0_1"/>
<evidence type="ECO:0000313" key="4">
    <source>
        <dbReference type="EMBL" id="GAD95141.1"/>
    </source>
</evidence>
<comment type="caution">
    <text evidence="4">The sequence shown here is derived from an EMBL/GenBank/DDBJ whole genome shotgun (WGS) entry which is preliminary data.</text>
</comment>
<dbReference type="InterPro" id="IPR008030">
    <property type="entry name" value="NmrA-like"/>
</dbReference>
<gene>
    <name evidence="4" type="ORF">PVAR5_3780</name>
</gene>
<dbReference type="InterPro" id="IPR051609">
    <property type="entry name" value="NmrA/Isoflavone_reductase-like"/>
</dbReference>
<dbReference type="InterPro" id="IPR036291">
    <property type="entry name" value="NAD(P)-bd_dom_sf"/>
</dbReference>
<evidence type="ECO:0000259" key="3">
    <source>
        <dbReference type="Pfam" id="PF05368"/>
    </source>
</evidence>
<dbReference type="PANTHER" id="PTHR47706:SF6">
    <property type="entry name" value="NMRA-LIKE FAMILY PROTEIN (AFU_ORTHOLOGUE AFUA_6G00280)"/>
    <property type="match status" value="1"/>
</dbReference>
<sequence length="273" mass="29215">MAISSVLVVGAGELGTAILRSLWQHPNHFSLSVLFRPSSIASSDPAKVAGVNELCSWGIAFVAGDLTSNTEDQLSEIFSRFDLVIGCTGFVNGPGTQLKLTRSVLAAGVDFYIPWQFGVDYDTIGRGSGHDLFEEQLDVRDLLRSQQRTRWAILSTGMFTSFLFTPEMGIVDIGVPSVRALGSWDTAVTVTAPNDIGQIAAELVARPDAFANKPIFVAGDTLTYAALADIVERLVGKPVARSLLTVEQARSSLSMDPDNVLLNIISSLAKVAV</sequence>
<dbReference type="OrthoDB" id="5283654at2759"/>
<dbReference type="AlphaFoldDB" id="V5FZG4"/>
<dbReference type="InterPro" id="IPR045312">
    <property type="entry name" value="PCBER-like"/>
</dbReference>
<dbReference type="Proteomes" id="UP000018001">
    <property type="component" value="Unassembled WGS sequence"/>
</dbReference>
<dbReference type="GO" id="GO:0016491">
    <property type="term" value="F:oxidoreductase activity"/>
    <property type="evidence" value="ECO:0007669"/>
    <property type="project" value="UniProtKB-KW"/>
</dbReference>
<protein>
    <submittedName>
        <fullName evidence="4">Isoflavone reductase family protein</fullName>
    </submittedName>
</protein>
<organism evidence="4 5">
    <name type="scientific">Byssochlamys spectabilis (strain No. 5 / NBRC 109023)</name>
    <name type="common">Paecilomyces variotii</name>
    <dbReference type="NCBI Taxonomy" id="1356009"/>
    <lineage>
        <taxon>Eukaryota</taxon>
        <taxon>Fungi</taxon>
        <taxon>Dikarya</taxon>
        <taxon>Ascomycota</taxon>
        <taxon>Pezizomycotina</taxon>
        <taxon>Eurotiomycetes</taxon>
        <taxon>Eurotiomycetidae</taxon>
        <taxon>Eurotiales</taxon>
        <taxon>Thermoascaceae</taxon>
        <taxon>Paecilomyces</taxon>
    </lineage>
</organism>
<dbReference type="Pfam" id="PF05368">
    <property type="entry name" value="NmrA"/>
    <property type="match status" value="1"/>
</dbReference>
<accession>V5FZG4</accession>
<evidence type="ECO:0000313" key="5">
    <source>
        <dbReference type="Proteomes" id="UP000018001"/>
    </source>
</evidence>
<keyword evidence="1" id="KW-0521">NADP</keyword>
<name>V5FZG4_BYSSN</name>
<dbReference type="PANTHER" id="PTHR47706">
    <property type="entry name" value="NMRA-LIKE FAMILY PROTEIN"/>
    <property type="match status" value="1"/>
</dbReference>
<reference evidence="5" key="1">
    <citation type="journal article" date="2014" name="Genome Announc.">
        <title>Draft genome sequence of the formaldehyde-resistant fungus Byssochlamys spectabilis No. 5 (anamorph Paecilomyces variotii No. 5) (NBRC109023).</title>
        <authorList>
            <person name="Oka T."/>
            <person name="Ekino K."/>
            <person name="Fukuda K."/>
            <person name="Nomura Y."/>
        </authorList>
    </citation>
    <scope>NUCLEOTIDE SEQUENCE [LARGE SCALE GENOMIC DNA]</scope>
    <source>
        <strain evidence="5">No. 5 / NBRC 109023</strain>
    </source>
</reference>